<dbReference type="Pfam" id="PF03123">
    <property type="entry name" value="CAT_RBD"/>
    <property type="match status" value="1"/>
</dbReference>
<feature type="domain" description="CAT RNA-binding" evidence="1">
    <location>
        <begin position="1"/>
        <end position="61"/>
    </location>
</feature>
<evidence type="ECO:0000313" key="2">
    <source>
        <dbReference type="EMBL" id="SEM79134.1"/>
    </source>
</evidence>
<evidence type="ECO:0000313" key="3">
    <source>
        <dbReference type="Proteomes" id="UP000182089"/>
    </source>
</evidence>
<reference evidence="2 3" key="1">
    <citation type="submission" date="2016-10" db="EMBL/GenBank/DDBJ databases">
        <authorList>
            <person name="Varghese N."/>
            <person name="Submissions S."/>
        </authorList>
    </citation>
    <scope>NUCLEOTIDE SEQUENCE [LARGE SCALE GENOMIC DNA]</scope>
    <source>
        <strain evidence="2 3">WC1T17</strain>
    </source>
</reference>
<gene>
    <name evidence="2" type="ORF">SAMN05216431_1091</name>
</gene>
<sequence length="118" mass="13313">MKFIKNYNNNAALVEDQNHTEWIVLGKGIGFGMKAGMDIDDTKIAKRFIAEDSKDLEPENFKDLSQKAMEAAGDVAEMSKEKFGIAFNVFELPTIKIVGIASRDYITCTLKKRYTLRT</sequence>
<comment type="caution">
    <text evidence="2">The sequence shown here is derived from an EMBL/GenBank/DDBJ whole genome shotgun (WGS) entry which is preliminary data.</text>
</comment>
<accession>A0ABY1ACE4</accession>
<evidence type="ECO:0000259" key="1">
    <source>
        <dbReference type="SMART" id="SM01061"/>
    </source>
</evidence>
<dbReference type="Gene3D" id="2.30.24.10">
    <property type="entry name" value="CAT RNA-binding domain"/>
    <property type="match status" value="1"/>
</dbReference>
<name>A0ABY1ACE4_9LACO</name>
<proteinExistence type="predicted"/>
<organism evidence="2 3">
    <name type="scientific">Ligilactobacillus ruminis</name>
    <dbReference type="NCBI Taxonomy" id="1623"/>
    <lineage>
        <taxon>Bacteria</taxon>
        <taxon>Bacillati</taxon>
        <taxon>Bacillota</taxon>
        <taxon>Bacilli</taxon>
        <taxon>Lactobacillales</taxon>
        <taxon>Lactobacillaceae</taxon>
        <taxon>Ligilactobacillus</taxon>
    </lineage>
</organism>
<protein>
    <submittedName>
        <fullName evidence="2">Beta-glucoside operon transcriptional antiterminator</fullName>
    </submittedName>
</protein>
<dbReference type="EMBL" id="FOCC01000009">
    <property type="protein sequence ID" value="SEM79134.1"/>
    <property type="molecule type" value="Genomic_DNA"/>
</dbReference>
<dbReference type="SMART" id="SM01061">
    <property type="entry name" value="CAT_RBD"/>
    <property type="match status" value="1"/>
</dbReference>
<dbReference type="InterPro" id="IPR036650">
    <property type="entry name" value="CAT_RNA-bd_dom_sf"/>
</dbReference>
<dbReference type="Proteomes" id="UP000182089">
    <property type="component" value="Unassembled WGS sequence"/>
</dbReference>
<dbReference type="SUPFAM" id="SSF50151">
    <property type="entry name" value="SacY-like RNA-binding domain"/>
    <property type="match status" value="1"/>
</dbReference>
<dbReference type="InterPro" id="IPR004341">
    <property type="entry name" value="CAT_RNA-bd_dom"/>
</dbReference>